<accession>A0A8J4AC83</accession>
<sequence length="60" mass="6698">MLRKLDCVMLQVPELDVAGECCMRVFGVRQLWCDDVPVAVEQCRSQGCVARREPFAVAIG</sequence>
<evidence type="ECO:0000313" key="1">
    <source>
        <dbReference type="EMBL" id="GIL28961.1"/>
    </source>
</evidence>
<protein>
    <submittedName>
        <fullName evidence="1">Uncharacterized protein</fullName>
    </submittedName>
</protein>
<reference evidence="2" key="1">
    <citation type="journal article" date="2021" name="Int. J. Syst. Evol. Microbiol.">
        <title>Actinocatenispora comari sp. nov., an endophytic actinomycete isolated from aerial parts of Comarum salesowianum.</title>
        <authorList>
            <person name="Oyunbileg N."/>
            <person name="Iizaka Y."/>
            <person name="Hamada M."/>
            <person name="Davaapurev B.O."/>
            <person name="Fukumoto A."/>
            <person name="Tsetseg B."/>
            <person name="Kato F."/>
            <person name="Tamura T."/>
            <person name="Batkhuu J."/>
            <person name="Anzai Y."/>
        </authorList>
    </citation>
    <scope>NUCLEOTIDE SEQUENCE [LARGE SCALE GENOMIC DNA]</scope>
    <source>
        <strain evidence="2">NUM-2625</strain>
    </source>
</reference>
<organism evidence="1 2">
    <name type="scientific">Actinocatenispora comari</name>
    <dbReference type="NCBI Taxonomy" id="2807577"/>
    <lineage>
        <taxon>Bacteria</taxon>
        <taxon>Bacillati</taxon>
        <taxon>Actinomycetota</taxon>
        <taxon>Actinomycetes</taxon>
        <taxon>Micromonosporales</taxon>
        <taxon>Micromonosporaceae</taxon>
        <taxon>Actinocatenispora</taxon>
    </lineage>
</organism>
<proteinExistence type="predicted"/>
<dbReference type="AlphaFoldDB" id="A0A8J4AC83"/>
<name>A0A8J4AC83_9ACTN</name>
<evidence type="ECO:0000313" key="2">
    <source>
        <dbReference type="Proteomes" id="UP000614996"/>
    </source>
</evidence>
<gene>
    <name evidence="1" type="ORF">NUM_42150</name>
</gene>
<dbReference type="EMBL" id="BOPO01000082">
    <property type="protein sequence ID" value="GIL28961.1"/>
    <property type="molecule type" value="Genomic_DNA"/>
</dbReference>
<keyword evidence="2" id="KW-1185">Reference proteome</keyword>
<dbReference type="Proteomes" id="UP000614996">
    <property type="component" value="Unassembled WGS sequence"/>
</dbReference>
<comment type="caution">
    <text evidence="1">The sequence shown here is derived from an EMBL/GenBank/DDBJ whole genome shotgun (WGS) entry which is preliminary data.</text>
</comment>